<keyword evidence="2" id="KW-0723">Serine/threonine-protein kinase</keyword>
<dbReference type="PaxDb" id="39947-A0A0P0X7K2"/>
<keyword evidence="4" id="KW-0547">Nucleotide-binding</keyword>
<dbReference type="EMBL" id="AP014963">
    <property type="protein sequence ID" value="BAT01961.1"/>
    <property type="molecule type" value="Genomic_DNA"/>
</dbReference>
<dbReference type="InterPro" id="IPR000719">
    <property type="entry name" value="Prot_kinase_dom"/>
</dbReference>
<proteinExistence type="predicted"/>
<name>A0A0P0X7K2_ORYSJ</name>
<dbReference type="SUPFAM" id="SSF56112">
    <property type="entry name" value="Protein kinase-like (PK-like)"/>
    <property type="match status" value="2"/>
</dbReference>
<evidence type="ECO:0000256" key="3">
    <source>
        <dbReference type="ARBA" id="ARBA00022679"/>
    </source>
</evidence>
<dbReference type="Pfam" id="PF07714">
    <property type="entry name" value="PK_Tyr_Ser-Thr"/>
    <property type="match status" value="1"/>
</dbReference>
<dbReference type="STRING" id="39947.A0A0P0X7K2"/>
<dbReference type="FunFam" id="1.10.510.10:FF:001846">
    <property type="entry name" value="Protein kinase superfamily protein"/>
    <property type="match status" value="1"/>
</dbReference>
<dbReference type="Gramene" id="Os07t0540500-00">
    <property type="protein sequence ID" value="Os07t0540500-00"/>
    <property type="gene ID" value="Os07g0540500"/>
</dbReference>
<dbReference type="FunFam" id="1.10.510.10:FF:001023">
    <property type="entry name" value="Os07g0541700 protein"/>
    <property type="match status" value="1"/>
</dbReference>
<evidence type="ECO:0000256" key="2">
    <source>
        <dbReference type="ARBA" id="ARBA00022527"/>
    </source>
</evidence>
<evidence type="ECO:0000256" key="6">
    <source>
        <dbReference type="ARBA" id="ARBA00022840"/>
    </source>
</evidence>
<dbReference type="Gene3D" id="1.10.510.10">
    <property type="entry name" value="Transferase(Phosphotransferase) domain 1"/>
    <property type="match status" value="2"/>
</dbReference>
<evidence type="ECO:0000313" key="11">
    <source>
        <dbReference type="Proteomes" id="UP000059680"/>
    </source>
</evidence>
<gene>
    <name evidence="10" type="ordered locus">Os07g0540500</name>
    <name evidence="10" type="ORF">OSNPB_070540500</name>
</gene>
<dbReference type="InterPro" id="IPR011009">
    <property type="entry name" value="Kinase-like_dom_sf"/>
</dbReference>
<evidence type="ECO:0000313" key="10">
    <source>
        <dbReference type="EMBL" id="BAT01961.1"/>
    </source>
</evidence>
<evidence type="ECO:0000259" key="9">
    <source>
        <dbReference type="PROSITE" id="PS50011"/>
    </source>
</evidence>
<reference evidence="10 11" key="3">
    <citation type="journal article" date="2013" name="Rice">
        <title>Improvement of the Oryza sativa Nipponbare reference genome using next generation sequence and optical map data.</title>
        <authorList>
            <person name="Kawahara Y."/>
            <person name="de la Bastide M."/>
            <person name="Hamilton J.P."/>
            <person name="Kanamori H."/>
            <person name="McCombie W.R."/>
            <person name="Ouyang S."/>
            <person name="Schwartz D.C."/>
            <person name="Tanaka T."/>
            <person name="Wu J."/>
            <person name="Zhou S."/>
            <person name="Childs K.L."/>
            <person name="Davidson R.M."/>
            <person name="Lin H."/>
            <person name="Quesada-Ocampo L."/>
            <person name="Vaillancourt B."/>
            <person name="Sakai H."/>
            <person name="Lee S.S."/>
            <person name="Kim J."/>
            <person name="Numa H."/>
            <person name="Itoh T."/>
            <person name="Buell C.R."/>
            <person name="Matsumoto T."/>
        </authorList>
    </citation>
    <scope>NUCLEOTIDE SEQUENCE [LARGE SCALE GENOMIC DNA]</scope>
    <source>
        <strain evidence="11">cv. Nipponbare</strain>
    </source>
</reference>
<dbReference type="PANTHER" id="PTHR27002:SF347">
    <property type="entry name" value="OS07G0537000 PROTEIN"/>
    <property type="match status" value="1"/>
</dbReference>
<evidence type="ECO:0000256" key="8">
    <source>
        <dbReference type="ARBA" id="ARBA00048679"/>
    </source>
</evidence>
<accession>A0A0P0X7K2</accession>
<comment type="catalytic activity">
    <reaction evidence="7">
        <text>L-threonyl-[protein] + ATP = O-phospho-L-threonyl-[protein] + ADP + H(+)</text>
        <dbReference type="Rhea" id="RHEA:46608"/>
        <dbReference type="Rhea" id="RHEA-COMP:11060"/>
        <dbReference type="Rhea" id="RHEA-COMP:11605"/>
        <dbReference type="ChEBI" id="CHEBI:15378"/>
        <dbReference type="ChEBI" id="CHEBI:30013"/>
        <dbReference type="ChEBI" id="CHEBI:30616"/>
        <dbReference type="ChEBI" id="CHEBI:61977"/>
        <dbReference type="ChEBI" id="CHEBI:456216"/>
        <dbReference type="EC" id="2.7.11.1"/>
    </reaction>
</comment>
<dbReference type="EC" id="2.7.11.1" evidence="1"/>
<reference evidence="11" key="1">
    <citation type="journal article" date="2005" name="Nature">
        <title>The map-based sequence of the rice genome.</title>
        <authorList>
            <consortium name="International rice genome sequencing project (IRGSP)"/>
            <person name="Matsumoto T."/>
            <person name="Wu J."/>
            <person name="Kanamori H."/>
            <person name="Katayose Y."/>
            <person name="Fujisawa M."/>
            <person name="Namiki N."/>
            <person name="Mizuno H."/>
            <person name="Yamamoto K."/>
            <person name="Antonio B.A."/>
            <person name="Baba T."/>
            <person name="Sakata K."/>
            <person name="Nagamura Y."/>
            <person name="Aoki H."/>
            <person name="Arikawa K."/>
            <person name="Arita K."/>
            <person name="Bito T."/>
            <person name="Chiden Y."/>
            <person name="Fujitsuka N."/>
            <person name="Fukunaka R."/>
            <person name="Hamada M."/>
            <person name="Harada C."/>
            <person name="Hayashi A."/>
            <person name="Hijishita S."/>
            <person name="Honda M."/>
            <person name="Hosokawa S."/>
            <person name="Ichikawa Y."/>
            <person name="Idonuma A."/>
            <person name="Iijima M."/>
            <person name="Ikeda M."/>
            <person name="Ikeno M."/>
            <person name="Ito K."/>
            <person name="Ito S."/>
            <person name="Ito T."/>
            <person name="Ito Y."/>
            <person name="Ito Y."/>
            <person name="Iwabuchi A."/>
            <person name="Kamiya K."/>
            <person name="Karasawa W."/>
            <person name="Kurita K."/>
            <person name="Katagiri S."/>
            <person name="Kikuta A."/>
            <person name="Kobayashi H."/>
            <person name="Kobayashi N."/>
            <person name="Machita K."/>
            <person name="Maehara T."/>
            <person name="Masukawa M."/>
            <person name="Mizubayashi T."/>
            <person name="Mukai Y."/>
            <person name="Nagasaki H."/>
            <person name="Nagata Y."/>
            <person name="Naito S."/>
            <person name="Nakashima M."/>
            <person name="Nakama Y."/>
            <person name="Nakamichi Y."/>
            <person name="Nakamura M."/>
            <person name="Meguro A."/>
            <person name="Negishi M."/>
            <person name="Ohta I."/>
            <person name="Ohta T."/>
            <person name="Okamoto M."/>
            <person name="Ono N."/>
            <person name="Saji S."/>
            <person name="Sakaguchi M."/>
            <person name="Sakai K."/>
            <person name="Shibata M."/>
            <person name="Shimokawa T."/>
            <person name="Song J."/>
            <person name="Takazaki Y."/>
            <person name="Terasawa K."/>
            <person name="Tsugane M."/>
            <person name="Tsuji K."/>
            <person name="Ueda S."/>
            <person name="Waki K."/>
            <person name="Yamagata H."/>
            <person name="Yamamoto M."/>
            <person name="Yamamoto S."/>
            <person name="Yamane H."/>
            <person name="Yoshiki S."/>
            <person name="Yoshihara R."/>
            <person name="Yukawa K."/>
            <person name="Zhong H."/>
            <person name="Yano M."/>
            <person name="Yuan Q."/>
            <person name="Ouyang S."/>
            <person name="Liu J."/>
            <person name="Jones K.M."/>
            <person name="Gansberger K."/>
            <person name="Moffat K."/>
            <person name="Hill J."/>
            <person name="Bera J."/>
            <person name="Fadrosh D."/>
            <person name="Jin S."/>
            <person name="Johri S."/>
            <person name="Kim M."/>
            <person name="Overton L."/>
            <person name="Reardon M."/>
            <person name="Tsitrin T."/>
            <person name="Vuong H."/>
            <person name="Weaver B."/>
            <person name="Ciecko A."/>
            <person name="Tallon L."/>
            <person name="Jackson J."/>
            <person name="Pai G."/>
            <person name="Aken S.V."/>
            <person name="Utterback T."/>
            <person name="Reidmuller S."/>
            <person name="Feldblyum T."/>
            <person name="Hsiao J."/>
            <person name="Zismann V."/>
            <person name="Iobst S."/>
            <person name="de Vazeille A.R."/>
            <person name="Buell C.R."/>
            <person name="Ying K."/>
            <person name="Li Y."/>
            <person name="Lu T."/>
            <person name="Huang Y."/>
            <person name="Zhao Q."/>
            <person name="Feng Q."/>
            <person name="Zhang L."/>
            <person name="Zhu J."/>
            <person name="Weng Q."/>
            <person name="Mu J."/>
            <person name="Lu Y."/>
            <person name="Fan D."/>
            <person name="Liu Y."/>
            <person name="Guan J."/>
            <person name="Zhang Y."/>
            <person name="Yu S."/>
            <person name="Liu X."/>
            <person name="Zhang Y."/>
            <person name="Hong G."/>
            <person name="Han B."/>
            <person name="Choisne N."/>
            <person name="Demange N."/>
            <person name="Orjeda G."/>
            <person name="Samain S."/>
            <person name="Cattolico L."/>
            <person name="Pelletier E."/>
            <person name="Couloux A."/>
            <person name="Segurens B."/>
            <person name="Wincker P."/>
            <person name="D'Hont A."/>
            <person name="Scarpelli C."/>
            <person name="Weissenbach J."/>
            <person name="Salanoubat M."/>
            <person name="Quetier F."/>
            <person name="Yu Y."/>
            <person name="Kim H.R."/>
            <person name="Rambo T."/>
            <person name="Currie J."/>
            <person name="Collura K."/>
            <person name="Luo M."/>
            <person name="Yang T."/>
            <person name="Ammiraju J.S.S."/>
            <person name="Engler F."/>
            <person name="Soderlund C."/>
            <person name="Wing R.A."/>
            <person name="Palmer L.E."/>
            <person name="de la Bastide M."/>
            <person name="Spiegel L."/>
            <person name="Nascimento L."/>
            <person name="Zutavern T."/>
            <person name="O'Shaughnessy A."/>
            <person name="Dike S."/>
            <person name="Dedhia N."/>
            <person name="Preston R."/>
            <person name="Balija V."/>
            <person name="McCombie W.R."/>
            <person name="Chow T."/>
            <person name="Chen H."/>
            <person name="Chung M."/>
            <person name="Chen C."/>
            <person name="Shaw J."/>
            <person name="Wu H."/>
            <person name="Hsiao K."/>
            <person name="Chao Y."/>
            <person name="Chu M."/>
            <person name="Cheng C."/>
            <person name="Hour A."/>
            <person name="Lee P."/>
            <person name="Lin S."/>
            <person name="Lin Y."/>
            <person name="Liou J."/>
            <person name="Liu S."/>
            <person name="Hsing Y."/>
            <person name="Raghuvanshi S."/>
            <person name="Mohanty A."/>
            <person name="Bharti A.K."/>
            <person name="Gaur A."/>
            <person name="Gupta V."/>
            <person name="Kumar D."/>
            <person name="Ravi V."/>
            <person name="Vij S."/>
            <person name="Kapur A."/>
            <person name="Khurana P."/>
            <person name="Khurana P."/>
            <person name="Khurana J.P."/>
            <person name="Tyagi A.K."/>
            <person name="Gaikwad K."/>
            <person name="Singh A."/>
            <person name="Dalal V."/>
            <person name="Srivastava S."/>
            <person name="Dixit A."/>
            <person name="Pal A.K."/>
            <person name="Ghazi I.A."/>
            <person name="Yadav M."/>
            <person name="Pandit A."/>
            <person name="Bhargava A."/>
            <person name="Sureshbabu K."/>
            <person name="Batra K."/>
            <person name="Sharma T.R."/>
            <person name="Mohapatra T."/>
            <person name="Singh N.K."/>
            <person name="Messing J."/>
            <person name="Nelson A.B."/>
            <person name="Fuks G."/>
            <person name="Kavchok S."/>
            <person name="Keizer G."/>
            <person name="Linton E."/>
            <person name="Llaca V."/>
            <person name="Song R."/>
            <person name="Tanyolac B."/>
            <person name="Young S."/>
            <person name="Ho-Il K."/>
            <person name="Hahn J.H."/>
            <person name="Sangsakoo G."/>
            <person name="Vanavichit A."/>
            <person name="de Mattos Luiz.A.T."/>
            <person name="Zimmer P.D."/>
            <person name="Malone G."/>
            <person name="Dellagostin O."/>
            <person name="de Oliveira A.C."/>
            <person name="Bevan M."/>
            <person name="Bancroft I."/>
            <person name="Minx P."/>
            <person name="Cordum H."/>
            <person name="Wilson R."/>
            <person name="Cheng Z."/>
            <person name="Jin W."/>
            <person name="Jiang J."/>
            <person name="Leong S.A."/>
            <person name="Iwama H."/>
            <person name="Gojobori T."/>
            <person name="Itoh T."/>
            <person name="Niimura Y."/>
            <person name="Fujii Y."/>
            <person name="Habara T."/>
            <person name="Sakai H."/>
            <person name="Sato Y."/>
            <person name="Wilson G."/>
            <person name="Kumar K."/>
            <person name="McCouch S."/>
            <person name="Juretic N."/>
            <person name="Hoen D."/>
            <person name="Wright S."/>
            <person name="Bruskiewich R."/>
            <person name="Bureau T."/>
            <person name="Miyao A."/>
            <person name="Hirochika H."/>
            <person name="Nishikawa T."/>
            <person name="Kadowaki K."/>
            <person name="Sugiura M."/>
            <person name="Burr B."/>
            <person name="Sasaki T."/>
        </authorList>
    </citation>
    <scope>NUCLEOTIDE SEQUENCE [LARGE SCALE GENOMIC DNA]</scope>
    <source>
        <strain evidence="11">cv. Nipponbare</strain>
    </source>
</reference>
<dbReference type="InterPro" id="IPR001245">
    <property type="entry name" value="Ser-Thr/Tyr_kinase_cat_dom"/>
</dbReference>
<protein>
    <recommendedName>
        <fullName evidence="1">non-specific serine/threonine protein kinase</fullName>
        <ecNumber evidence="1">2.7.11.1</ecNumber>
    </recommendedName>
</protein>
<keyword evidence="6" id="KW-0067">ATP-binding</keyword>
<dbReference type="PROSITE" id="PS50011">
    <property type="entry name" value="PROTEIN_KINASE_DOM"/>
    <property type="match status" value="1"/>
</dbReference>
<dbReference type="Pfam" id="PF00069">
    <property type="entry name" value="Pkinase"/>
    <property type="match status" value="1"/>
</dbReference>
<evidence type="ECO:0000256" key="5">
    <source>
        <dbReference type="ARBA" id="ARBA00022777"/>
    </source>
</evidence>
<keyword evidence="11" id="KW-1185">Reference proteome</keyword>
<evidence type="ECO:0000256" key="4">
    <source>
        <dbReference type="ARBA" id="ARBA00022741"/>
    </source>
</evidence>
<dbReference type="PANTHER" id="PTHR27002">
    <property type="entry name" value="RECEPTOR-LIKE SERINE/THREONINE-PROTEIN KINASE SD1-8"/>
    <property type="match status" value="1"/>
</dbReference>
<dbReference type="InParanoid" id="A0A0P0X7K2"/>
<sequence length="187" mass="21864">MRGQYSTKSDVFSFGVLIIEIVTGQRNNRPYLFEQNEDIISTVWRRWSDGTVAKMIDHSLGKNYPEAEVLKCINIGLLCLQENPVNRPTMADIMEQGRLKNELVLVAKLQHKNLVRLVDVCLEEHDKMVIYEYMPNRSLDTILFDHASSLLDWGRRLKIIHGIARHLQYLHEESRLKIIYRDLKTSK</sequence>
<evidence type="ECO:0000256" key="1">
    <source>
        <dbReference type="ARBA" id="ARBA00012513"/>
    </source>
</evidence>
<dbReference type="Proteomes" id="UP000059680">
    <property type="component" value="Chromosome 7"/>
</dbReference>
<feature type="domain" description="Protein kinase" evidence="9">
    <location>
        <begin position="41"/>
        <end position="187"/>
    </location>
</feature>
<dbReference type="GO" id="GO:0005524">
    <property type="term" value="F:ATP binding"/>
    <property type="evidence" value="ECO:0007669"/>
    <property type="project" value="UniProtKB-KW"/>
</dbReference>
<keyword evidence="3" id="KW-0808">Transferase</keyword>
<comment type="catalytic activity">
    <reaction evidence="8">
        <text>L-seryl-[protein] + ATP = O-phospho-L-seryl-[protein] + ADP + H(+)</text>
        <dbReference type="Rhea" id="RHEA:17989"/>
        <dbReference type="Rhea" id="RHEA-COMP:9863"/>
        <dbReference type="Rhea" id="RHEA-COMP:11604"/>
        <dbReference type="ChEBI" id="CHEBI:15378"/>
        <dbReference type="ChEBI" id="CHEBI:29999"/>
        <dbReference type="ChEBI" id="CHEBI:30616"/>
        <dbReference type="ChEBI" id="CHEBI:83421"/>
        <dbReference type="ChEBI" id="CHEBI:456216"/>
        <dbReference type="EC" id="2.7.11.1"/>
    </reaction>
</comment>
<dbReference type="AlphaFoldDB" id="A0A0P0X7K2"/>
<organism evidence="10 11">
    <name type="scientific">Oryza sativa subsp. japonica</name>
    <name type="common">Rice</name>
    <dbReference type="NCBI Taxonomy" id="39947"/>
    <lineage>
        <taxon>Eukaryota</taxon>
        <taxon>Viridiplantae</taxon>
        <taxon>Streptophyta</taxon>
        <taxon>Embryophyta</taxon>
        <taxon>Tracheophyta</taxon>
        <taxon>Spermatophyta</taxon>
        <taxon>Magnoliopsida</taxon>
        <taxon>Liliopsida</taxon>
        <taxon>Poales</taxon>
        <taxon>Poaceae</taxon>
        <taxon>BOP clade</taxon>
        <taxon>Oryzoideae</taxon>
        <taxon>Oryzeae</taxon>
        <taxon>Oryzinae</taxon>
        <taxon>Oryza</taxon>
        <taxon>Oryza sativa</taxon>
    </lineage>
</organism>
<dbReference type="GO" id="GO:0004674">
    <property type="term" value="F:protein serine/threonine kinase activity"/>
    <property type="evidence" value="ECO:0007669"/>
    <property type="project" value="UniProtKB-KW"/>
</dbReference>
<evidence type="ECO:0000256" key="7">
    <source>
        <dbReference type="ARBA" id="ARBA00047899"/>
    </source>
</evidence>
<reference evidence="10 11" key="2">
    <citation type="journal article" date="2013" name="Plant Cell Physiol.">
        <title>Rice Annotation Project Database (RAP-DB): an integrative and interactive database for rice genomics.</title>
        <authorList>
            <person name="Sakai H."/>
            <person name="Lee S.S."/>
            <person name="Tanaka T."/>
            <person name="Numa H."/>
            <person name="Kim J."/>
            <person name="Kawahara Y."/>
            <person name="Wakimoto H."/>
            <person name="Yang C.C."/>
            <person name="Iwamoto M."/>
            <person name="Abe T."/>
            <person name="Yamada Y."/>
            <person name="Muto A."/>
            <person name="Inokuchi H."/>
            <person name="Ikemura T."/>
            <person name="Matsumoto T."/>
            <person name="Sasaki T."/>
            <person name="Itoh T."/>
        </authorList>
    </citation>
    <scope>NUCLEOTIDE SEQUENCE [LARGE SCALE GENOMIC DNA]</scope>
    <source>
        <strain evidence="11">cv. Nipponbare</strain>
    </source>
</reference>
<dbReference type="SMR" id="A0A0P0X7K2"/>
<keyword evidence="5" id="KW-0418">Kinase</keyword>